<evidence type="ECO:0000256" key="1">
    <source>
        <dbReference type="PROSITE-ProRule" id="PRU10141"/>
    </source>
</evidence>
<feature type="domain" description="Protein kinase" evidence="2">
    <location>
        <begin position="1"/>
        <end position="132"/>
    </location>
</feature>
<dbReference type="PANTHER" id="PTHR44329:SF293">
    <property type="entry name" value="MITOGEN-ACTIVATED PROTEIN KINASE KINASE KINASE"/>
    <property type="match status" value="1"/>
</dbReference>
<dbReference type="Proteomes" id="UP000708208">
    <property type="component" value="Unassembled WGS sequence"/>
</dbReference>
<dbReference type="EMBL" id="CAJVCH010549025">
    <property type="protein sequence ID" value="CAG7828826.1"/>
    <property type="molecule type" value="Genomic_DNA"/>
</dbReference>
<comment type="caution">
    <text evidence="3">The sequence shown here is derived from an EMBL/GenBank/DDBJ whole genome shotgun (WGS) entry which is preliminary data.</text>
</comment>
<keyword evidence="1" id="KW-0067">ATP-binding</keyword>
<proteinExistence type="predicted"/>
<dbReference type="InterPro" id="IPR000719">
    <property type="entry name" value="Prot_kinase_dom"/>
</dbReference>
<dbReference type="AlphaFoldDB" id="A0A8J2Q0H9"/>
<dbReference type="GO" id="GO:0004706">
    <property type="term" value="F:JUN kinase kinase kinase activity"/>
    <property type="evidence" value="ECO:0007669"/>
    <property type="project" value="TreeGrafter"/>
</dbReference>
<sequence length="132" mass="14963">VVIGRGGFGSVWRGQWRGDVVAVKKVRLDPEEDIRVTIANVTQEAKLFWLMKHPNIVALRGVCLKEPNLCLVMEYAQGGSLYRVLSGRKIRPDVLIEWAIQIARGMHYLHCEAPISLIHRDLKSSNGKKNLY</sequence>
<keyword evidence="1" id="KW-0547">Nucleotide-binding</keyword>
<evidence type="ECO:0000313" key="4">
    <source>
        <dbReference type="Proteomes" id="UP000708208"/>
    </source>
</evidence>
<dbReference type="InterPro" id="IPR017441">
    <property type="entry name" value="Protein_kinase_ATP_BS"/>
</dbReference>
<feature type="non-terminal residue" evidence="3">
    <location>
        <position position="1"/>
    </location>
</feature>
<dbReference type="Pfam" id="PF00069">
    <property type="entry name" value="Pkinase"/>
    <property type="match status" value="1"/>
</dbReference>
<evidence type="ECO:0000313" key="3">
    <source>
        <dbReference type="EMBL" id="CAG7828826.1"/>
    </source>
</evidence>
<dbReference type="InterPro" id="IPR051681">
    <property type="entry name" value="Ser/Thr_Kinases-Pseudokinases"/>
</dbReference>
<reference evidence="3" key="1">
    <citation type="submission" date="2021-06" db="EMBL/GenBank/DDBJ databases">
        <authorList>
            <person name="Hodson N. C."/>
            <person name="Mongue J. A."/>
            <person name="Jaron S. K."/>
        </authorList>
    </citation>
    <scope>NUCLEOTIDE SEQUENCE</scope>
</reference>
<feature type="binding site" evidence="1">
    <location>
        <position position="25"/>
    </location>
    <ligand>
        <name>ATP</name>
        <dbReference type="ChEBI" id="CHEBI:30616"/>
    </ligand>
</feature>
<dbReference type="PANTHER" id="PTHR44329">
    <property type="entry name" value="SERINE/THREONINE-PROTEIN KINASE TNNI3K-RELATED"/>
    <property type="match status" value="1"/>
</dbReference>
<organism evidence="3 4">
    <name type="scientific">Allacma fusca</name>
    <dbReference type="NCBI Taxonomy" id="39272"/>
    <lineage>
        <taxon>Eukaryota</taxon>
        <taxon>Metazoa</taxon>
        <taxon>Ecdysozoa</taxon>
        <taxon>Arthropoda</taxon>
        <taxon>Hexapoda</taxon>
        <taxon>Collembola</taxon>
        <taxon>Symphypleona</taxon>
        <taxon>Sminthuridae</taxon>
        <taxon>Allacma</taxon>
    </lineage>
</organism>
<name>A0A8J2Q0H9_9HEXA</name>
<dbReference type="GO" id="GO:0005524">
    <property type="term" value="F:ATP binding"/>
    <property type="evidence" value="ECO:0007669"/>
    <property type="project" value="UniProtKB-UniRule"/>
</dbReference>
<gene>
    <name evidence="3" type="ORF">AFUS01_LOCUS38725</name>
</gene>
<protein>
    <recommendedName>
        <fullName evidence="2">Protein kinase domain-containing protein</fullName>
    </recommendedName>
</protein>
<dbReference type="SMART" id="SM00220">
    <property type="entry name" value="S_TKc"/>
    <property type="match status" value="1"/>
</dbReference>
<dbReference type="OrthoDB" id="339325at2759"/>
<dbReference type="PROSITE" id="PS00107">
    <property type="entry name" value="PROTEIN_KINASE_ATP"/>
    <property type="match status" value="1"/>
</dbReference>
<evidence type="ECO:0000259" key="2">
    <source>
        <dbReference type="PROSITE" id="PS50011"/>
    </source>
</evidence>
<accession>A0A8J2Q0H9</accession>
<dbReference type="PROSITE" id="PS50011">
    <property type="entry name" value="PROTEIN_KINASE_DOM"/>
    <property type="match status" value="1"/>
</dbReference>
<keyword evidence="4" id="KW-1185">Reference proteome</keyword>